<keyword evidence="2" id="KW-1133">Transmembrane helix</keyword>
<evidence type="ECO:0000256" key="2">
    <source>
        <dbReference type="SAM" id="Phobius"/>
    </source>
</evidence>
<feature type="transmembrane region" description="Helical" evidence="2">
    <location>
        <begin position="214"/>
        <end position="233"/>
    </location>
</feature>
<feature type="compositionally biased region" description="Polar residues" evidence="1">
    <location>
        <begin position="242"/>
        <end position="255"/>
    </location>
</feature>
<proteinExistence type="predicted"/>
<dbReference type="RefSeq" id="WP_145036631.1">
    <property type="nucleotide sequence ID" value="NZ_CP036347.1"/>
</dbReference>
<name>A0A517W704_9PLAN</name>
<accession>A0A517W704</accession>
<keyword evidence="2" id="KW-0472">Membrane</keyword>
<reference evidence="3 4" key="1">
    <citation type="submission" date="2019-02" db="EMBL/GenBank/DDBJ databases">
        <title>Deep-cultivation of Planctomycetes and their phenomic and genomic characterization uncovers novel biology.</title>
        <authorList>
            <person name="Wiegand S."/>
            <person name="Jogler M."/>
            <person name="Boedeker C."/>
            <person name="Pinto D."/>
            <person name="Vollmers J."/>
            <person name="Rivas-Marin E."/>
            <person name="Kohn T."/>
            <person name="Peeters S.H."/>
            <person name="Heuer A."/>
            <person name="Rast P."/>
            <person name="Oberbeckmann S."/>
            <person name="Bunk B."/>
            <person name="Jeske O."/>
            <person name="Meyerdierks A."/>
            <person name="Storesund J.E."/>
            <person name="Kallscheuer N."/>
            <person name="Luecker S."/>
            <person name="Lage O.M."/>
            <person name="Pohl T."/>
            <person name="Merkel B.J."/>
            <person name="Hornburger P."/>
            <person name="Mueller R.-W."/>
            <person name="Bruemmer F."/>
            <person name="Labrenz M."/>
            <person name="Spormann A.M."/>
            <person name="Op den Camp H."/>
            <person name="Overmann J."/>
            <person name="Amann R."/>
            <person name="Jetten M.S.M."/>
            <person name="Mascher T."/>
            <person name="Medema M.H."/>
            <person name="Devos D.P."/>
            <person name="Kaster A.-K."/>
            <person name="Ovreas L."/>
            <person name="Rohde M."/>
            <person name="Galperin M.Y."/>
            <person name="Jogler C."/>
        </authorList>
    </citation>
    <scope>NUCLEOTIDE SEQUENCE [LARGE SCALE GENOMIC DNA]</scope>
    <source>
        <strain evidence="3 4">V6</strain>
    </source>
</reference>
<organism evidence="3 4">
    <name type="scientific">Gimesia chilikensis</name>
    <dbReference type="NCBI Taxonomy" id="2605989"/>
    <lineage>
        <taxon>Bacteria</taxon>
        <taxon>Pseudomonadati</taxon>
        <taxon>Planctomycetota</taxon>
        <taxon>Planctomycetia</taxon>
        <taxon>Planctomycetales</taxon>
        <taxon>Planctomycetaceae</taxon>
        <taxon>Gimesia</taxon>
    </lineage>
</organism>
<evidence type="ECO:0000313" key="3">
    <source>
        <dbReference type="EMBL" id="QDU01025.1"/>
    </source>
</evidence>
<evidence type="ECO:0000313" key="4">
    <source>
        <dbReference type="Proteomes" id="UP000320722"/>
    </source>
</evidence>
<dbReference type="SMART" id="SM00028">
    <property type="entry name" value="TPR"/>
    <property type="match status" value="2"/>
</dbReference>
<gene>
    <name evidence="3" type="ORF">V6x_07030</name>
</gene>
<dbReference type="InterPro" id="IPR011990">
    <property type="entry name" value="TPR-like_helical_dom_sf"/>
</dbReference>
<sequence>MNGDSYGQTIKKPLASQIKSEEIKQKLSSTGPSDEKSLLLIIKQAKDEDDSAAEGIACFKLGYVLDNHLERPLDAITQYNQALNLFPDWPEAYFNRGVANIHLSHFSEAIRDFDKVEKLLAQINKIDHSGIRSAYELLIGKLLLFRAEARLGINKPDETLIARDEILRAQIYLKFNGPEGEYWLTQIGDRLRNLHNIESKYNKRAHSIYNQKEFWFGFGLSFLILLIMWFFIIESNPVARVTSPSPKNTSKNNPVNKLDRGSPNQPTITNSENSIKK</sequence>
<dbReference type="AlphaFoldDB" id="A0A517W704"/>
<dbReference type="Gene3D" id="1.25.40.10">
    <property type="entry name" value="Tetratricopeptide repeat domain"/>
    <property type="match status" value="1"/>
</dbReference>
<dbReference type="SUPFAM" id="SSF48452">
    <property type="entry name" value="TPR-like"/>
    <property type="match status" value="1"/>
</dbReference>
<dbReference type="EMBL" id="CP036347">
    <property type="protein sequence ID" value="QDU01025.1"/>
    <property type="molecule type" value="Genomic_DNA"/>
</dbReference>
<dbReference type="Proteomes" id="UP000320722">
    <property type="component" value="Chromosome"/>
</dbReference>
<feature type="region of interest" description="Disordered" evidence="1">
    <location>
        <begin position="241"/>
        <end position="277"/>
    </location>
</feature>
<dbReference type="InterPro" id="IPR019734">
    <property type="entry name" value="TPR_rpt"/>
</dbReference>
<evidence type="ECO:0000256" key="1">
    <source>
        <dbReference type="SAM" id="MobiDB-lite"/>
    </source>
</evidence>
<protein>
    <submittedName>
        <fullName evidence="3">Tetratricopeptide repeat protein</fullName>
    </submittedName>
</protein>
<feature type="compositionally biased region" description="Polar residues" evidence="1">
    <location>
        <begin position="262"/>
        <end position="277"/>
    </location>
</feature>
<dbReference type="Pfam" id="PF13414">
    <property type="entry name" value="TPR_11"/>
    <property type="match status" value="1"/>
</dbReference>
<keyword evidence="2" id="KW-0812">Transmembrane</keyword>